<keyword evidence="4 5" id="KW-0408">Iron</keyword>
<dbReference type="Proteomes" id="UP001321749">
    <property type="component" value="Unassembled WGS sequence"/>
</dbReference>
<dbReference type="EMBL" id="MU864939">
    <property type="protein sequence ID" value="KAK4465456.1"/>
    <property type="molecule type" value="Genomic_DNA"/>
</dbReference>
<comment type="similarity">
    <text evidence="1">Belongs to the carotenoid oxygenase family.</text>
</comment>
<dbReference type="AlphaFoldDB" id="A0AAV9I274"/>
<evidence type="ECO:0000256" key="2">
    <source>
        <dbReference type="ARBA" id="ARBA00022723"/>
    </source>
</evidence>
<dbReference type="GO" id="GO:0010436">
    <property type="term" value="F:carotenoid dioxygenase activity"/>
    <property type="evidence" value="ECO:0007669"/>
    <property type="project" value="TreeGrafter"/>
</dbReference>
<name>A0AAV9I274_9PEZI</name>
<keyword evidence="7" id="KW-1185">Reference proteome</keyword>
<sequence>MESTHPFLSGNFAPVRKTFPLTPCSYEGDIPANLAGGQYVRNGANPHSDHDFDQEADWFAGVACPSQTLKGPFILSVTTLINRSTPFIKALLLLMRTSILRIVSQFPGSSFAFCGPRKYAFMRRWTTAHPRVDGSTGEFLAFHPVLVNPYVTYPGWASPKMMHDFGVSKNCTIILHMPLSFLPMNLARGLPFWFETNPCYIFHTVNCWESDSTVHLLTCRLTSIAMVFTAGNILAPAVGPVPPEYAEEDLNFERISGKENVGGAVVYGCSTRLTSYSAALGTAVKIEFLAKVDAAALIERGMRADHNRSKGCVDTRSLQVILASSDRDDPIRLFKIPAGWYAQELRFVPRAGWRAEDGGWLLTYVFDESQLDEHSRCRDGAVGELWVPNRCTMDGGRGSHQAAPAGAGWVPWRVVHRRANRAPASIPCLRTGDWRLATGDGKYSGLIGALGAAVREI</sequence>
<evidence type="ECO:0000256" key="1">
    <source>
        <dbReference type="ARBA" id="ARBA00006787"/>
    </source>
</evidence>
<feature type="binding site" evidence="5">
    <location>
        <position position="203"/>
    </location>
    <ligand>
        <name>Fe cation</name>
        <dbReference type="ChEBI" id="CHEBI:24875"/>
        <note>catalytic</note>
    </ligand>
</feature>
<keyword evidence="3" id="KW-0560">Oxidoreductase</keyword>
<dbReference type="PANTHER" id="PTHR10543">
    <property type="entry name" value="BETA-CAROTENE DIOXYGENASE"/>
    <property type="match status" value="1"/>
</dbReference>
<proteinExistence type="inferred from homology"/>
<accession>A0AAV9I274</accession>
<keyword evidence="2 5" id="KW-0479">Metal-binding</keyword>
<comment type="caution">
    <text evidence="6">The sequence shown here is derived from an EMBL/GenBank/DDBJ whole genome shotgun (WGS) entry which is preliminary data.</text>
</comment>
<dbReference type="InterPro" id="IPR004294">
    <property type="entry name" value="Carotenoid_Oase"/>
</dbReference>
<evidence type="ECO:0000256" key="4">
    <source>
        <dbReference type="ARBA" id="ARBA00023004"/>
    </source>
</evidence>
<dbReference type="Pfam" id="PF03055">
    <property type="entry name" value="RPE65"/>
    <property type="match status" value="2"/>
</dbReference>
<dbReference type="PANTHER" id="PTHR10543:SF89">
    <property type="entry name" value="CAROTENOID 9,10(9',10')-CLEAVAGE DIOXYGENASE 1"/>
    <property type="match status" value="1"/>
</dbReference>
<evidence type="ECO:0000313" key="7">
    <source>
        <dbReference type="Proteomes" id="UP001321749"/>
    </source>
</evidence>
<gene>
    <name evidence="6" type="ORF">QBC42DRAFT_336267</name>
</gene>
<organism evidence="6 7">
    <name type="scientific">Cladorrhinum samala</name>
    <dbReference type="NCBI Taxonomy" id="585594"/>
    <lineage>
        <taxon>Eukaryota</taxon>
        <taxon>Fungi</taxon>
        <taxon>Dikarya</taxon>
        <taxon>Ascomycota</taxon>
        <taxon>Pezizomycotina</taxon>
        <taxon>Sordariomycetes</taxon>
        <taxon>Sordariomycetidae</taxon>
        <taxon>Sordariales</taxon>
        <taxon>Podosporaceae</taxon>
        <taxon>Cladorrhinum</taxon>
    </lineage>
</organism>
<evidence type="ECO:0000256" key="5">
    <source>
        <dbReference type="PIRSR" id="PIRSR604294-1"/>
    </source>
</evidence>
<evidence type="ECO:0000313" key="6">
    <source>
        <dbReference type="EMBL" id="KAK4465456.1"/>
    </source>
</evidence>
<reference evidence="6" key="2">
    <citation type="submission" date="2023-06" db="EMBL/GenBank/DDBJ databases">
        <authorList>
            <consortium name="Lawrence Berkeley National Laboratory"/>
            <person name="Mondo S.J."/>
            <person name="Hensen N."/>
            <person name="Bonometti L."/>
            <person name="Westerberg I."/>
            <person name="Brannstrom I.O."/>
            <person name="Guillou S."/>
            <person name="Cros-Aarteil S."/>
            <person name="Calhoun S."/>
            <person name="Haridas S."/>
            <person name="Kuo A."/>
            <person name="Pangilinan J."/>
            <person name="Riley R."/>
            <person name="Labutti K."/>
            <person name="Andreopoulos B."/>
            <person name="Lipzen A."/>
            <person name="Chen C."/>
            <person name="Yanf M."/>
            <person name="Daum C."/>
            <person name="Ng V."/>
            <person name="Clum A."/>
            <person name="Steindorff A."/>
            <person name="Ohm R."/>
            <person name="Martin F."/>
            <person name="Silar P."/>
            <person name="Natvig D."/>
            <person name="Lalanne C."/>
            <person name="Gautier V."/>
            <person name="Ament-Velasquez S.L."/>
            <person name="Kruys A."/>
            <person name="Hutchinson M.I."/>
            <person name="Powell A.J."/>
            <person name="Barry K."/>
            <person name="Miller A.N."/>
            <person name="Grigoriev I.V."/>
            <person name="Debuchy R."/>
            <person name="Gladieux P."/>
            <person name="Thoren M.H."/>
            <person name="Johannesson H."/>
        </authorList>
    </citation>
    <scope>NUCLEOTIDE SEQUENCE</scope>
    <source>
        <strain evidence="6">PSN324</strain>
    </source>
</reference>
<dbReference type="GO" id="GO:0046872">
    <property type="term" value="F:metal ion binding"/>
    <property type="evidence" value="ECO:0007669"/>
    <property type="project" value="UniProtKB-KW"/>
</dbReference>
<reference evidence="6" key="1">
    <citation type="journal article" date="2023" name="Mol. Phylogenet. Evol.">
        <title>Genome-scale phylogeny and comparative genomics of the fungal order Sordariales.</title>
        <authorList>
            <person name="Hensen N."/>
            <person name="Bonometti L."/>
            <person name="Westerberg I."/>
            <person name="Brannstrom I.O."/>
            <person name="Guillou S."/>
            <person name="Cros-Aarteil S."/>
            <person name="Calhoun S."/>
            <person name="Haridas S."/>
            <person name="Kuo A."/>
            <person name="Mondo S."/>
            <person name="Pangilinan J."/>
            <person name="Riley R."/>
            <person name="LaButti K."/>
            <person name="Andreopoulos B."/>
            <person name="Lipzen A."/>
            <person name="Chen C."/>
            <person name="Yan M."/>
            <person name="Daum C."/>
            <person name="Ng V."/>
            <person name="Clum A."/>
            <person name="Steindorff A."/>
            <person name="Ohm R.A."/>
            <person name="Martin F."/>
            <person name="Silar P."/>
            <person name="Natvig D.O."/>
            <person name="Lalanne C."/>
            <person name="Gautier V."/>
            <person name="Ament-Velasquez S.L."/>
            <person name="Kruys A."/>
            <person name="Hutchinson M.I."/>
            <person name="Powell A.J."/>
            <person name="Barry K."/>
            <person name="Miller A.N."/>
            <person name="Grigoriev I.V."/>
            <person name="Debuchy R."/>
            <person name="Gladieux P."/>
            <person name="Hiltunen Thoren M."/>
            <person name="Johannesson H."/>
        </authorList>
    </citation>
    <scope>NUCLEOTIDE SEQUENCE</scope>
    <source>
        <strain evidence="6">PSN324</strain>
    </source>
</reference>
<protein>
    <submittedName>
        <fullName evidence="6">Retinal pigment epithelial membrane protein</fullName>
    </submittedName>
</protein>
<dbReference type="GO" id="GO:0016121">
    <property type="term" value="P:carotene catabolic process"/>
    <property type="evidence" value="ECO:0007669"/>
    <property type="project" value="TreeGrafter"/>
</dbReference>
<evidence type="ECO:0000256" key="3">
    <source>
        <dbReference type="ARBA" id="ARBA00023002"/>
    </source>
</evidence>
<comment type="cofactor">
    <cofactor evidence="5">
        <name>Fe(2+)</name>
        <dbReference type="ChEBI" id="CHEBI:29033"/>
    </cofactor>
    <text evidence="5">Binds 1 Fe(2+) ion per subunit.</text>
</comment>